<gene>
    <name evidence="2" type="ORF">T190115A13A_20028</name>
</gene>
<sequence length="188" mass="21485">MKFLINSVLFLWSCFVVGQEFYTDVTYADIVNKGIRIQNSYPKGGQKYKAPNGREYVYLVFWTRISNEMEADITIEIEALNHSFVIPSAPNTEFKVYIPTEKMTLEKEKQKDYGLNLALFLDHNLNTSSKLIENIPAKGSLLFYSIVIATQGINGVVRAGFELHEQNLIYNLNNYKVPCGSILVKEKK</sequence>
<feature type="signal peptide" evidence="1">
    <location>
        <begin position="1"/>
        <end position="18"/>
    </location>
</feature>
<organism evidence="2 3">
    <name type="scientific">Tenacibaculum vairaonense</name>
    <dbReference type="NCBI Taxonomy" id="3137860"/>
    <lineage>
        <taxon>Bacteria</taxon>
        <taxon>Pseudomonadati</taxon>
        <taxon>Bacteroidota</taxon>
        <taxon>Flavobacteriia</taxon>
        <taxon>Flavobacteriales</taxon>
        <taxon>Flavobacteriaceae</taxon>
        <taxon>Tenacibaculum</taxon>
    </lineage>
</organism>
<keyword evidence="1" id="KW-0732">Signal</keyword>
<protein>
    <submittedName>
        <fullName evidence="2">Uncharacterized protein</fullName>
    </submittedName>
</protein>
<dbReference type="Proteomes" id="UP001497602">
    <property type="component" value="Unassembled WGS sequence"/>
</dbReference>
<accession>A0ABP1FBV2</accession>
<keyword evidence="3" id="KW-1185">Reference proteome</keyword>
<comment type="caution">
    <text evidence="2">The sequence shown here is derived from an EMBL/GenBank/DDBJ whole genome shotgun (WGS) entry which is preliminary data.</text>
</comment>
<dbReference type="RefSeq" id="WP_348738495.1">
    <property type="nucleotide sequence ID" value="NZ_CAXJRC010000022.1"/>
</dbReference>
<name>A0ABP1FBV2_9FLAO</name>
<feature type="chain" id="PRO_5045312379" evidence="1">
    <location>
        <begin position="19"/>
        <end position="188"/>
    </location>
</feature>
<evidence type="ECO:0000313" key="3">
    <source>
        <dbReference type="Proteomes" id="UP001497602"/>
    </source>
</evidence>
<evidence type="ECO:0000313" key="2">
    <source>
        <dbReference type="EMBL" id="CAL2106748.1"/>
    </source>
</evidence>
<dbReference type="EMBL" id="CAXJRC010000022">
    <property type="protein sequence ID" value="CAL2106748.1"/>
    <property type="molecule type" value="Genomic_DNA"/>
</dbReference>
<reference evidence="2 3" key="1">
    <citation type="submission" date="2024-05" db="EMBL/GenBank/DDBJ databases">
        <authorList>
            <person name="Duchaud E."/>
        </authorList>
    </citation>
    <scope>NUCLEOTIDE SEQUENCE [LARGE SCALE GENOMIC DNA]</scope>
    <source>
        <strain evidence="2">Ena-SAMPLE-TAB-13-05-2024-13:56:06:370-140305</strain>
    </source>
</reference>
<proteinExistence type="predicted"/>
<evidence type="ECO:0000256" key="1">
    <source>
        <dbReference type="SAM" id="SignalP"/>
    </source>
</evidence>